<feature type="region of interest" description="Disordered" evidence="1">
    <location>
        <begin position="29"/>
        <end position="54"/>
    </location>
</feature>
<evidence type="ECO:0000256" key="2">
    <source>
        <dbReference type="SAM" id="SignalP"/>
    </source>
</evidence>
<evidence type="ECO:0000313" key="3">
    <source>
        <dbReference type="EMBL" id="WED65799.1"/>
    </source>
</evidence>
<dbReference type="AlphaFoldDB" id="A0AAF0CPR7"/>
<sequence>MKIFMRGRGRRLSLILSLLACSAGAQFPGSPPQAGPGQIDRFDPRPSPSAAPEGDAVMLPPFIVEQGTRTKVWYYLEDTDLEILSTGSDLAAPEFARNYHRQKQILARLIPEKYLWKSELPQILILVEDEEGTQLSDNALRDFFKAQREQAAASGRYVRSIPNLRLVDRDRTVVFATHHLQSRPEYDFGQVFKTDSFSQVDIAIAAERDRLNLVFTTDRIGFLLGNRAPTLPAWFVHGFVELYARSAISTQSISIESNHWRSPADIEALRLESDYPREIIPFPRFFELNPTDLSGAPLRAWREQAALMVRWAMFADDSAHRDALWAYIDRCEVAGRTERSFTRSFGFDYAEARDRVSDFLTEALTQPVVLPIEGLEAPPDYRQRRATPLEVARMRSEWERLEVDYVRRQHPALFDSYHGQVMATLEPARRKLSDTRELDAISGLLEYDLGNMETARSQLESAIGQGVDRPRALQVLAQLRYDELRSRLPSDAHLTLEQIGPILYLLRATLERDPPLPEAYALFGLVWMECESPPSAIDLNHLLTGVRYFPEQPAVIARTAIVLAAQGHLDRAVGVINHGLSFAPDEATRRTYETLGRKLEAALQTAR</sequence>
<name>A0AAF0CPR7_9BACT</name>
<keyword evidence="2" id="KW-0732">Signal</keyword>
<dbReference type="RefSeq" id="WP_330930329.1">
    <property type="nucleotide sequence ID" value="NZ_CP119075.1"/>
</dbReference>
<dbReference type="SUPFAM" id="SSF48452">
    <property type="entry name" value="TPR-like"/>
    <property type="match status" value="1"/>
</dbReference>
<evidence type="ECO:0000313" key="4">
    <source>
        <dbReference type="Proteomes" id="UP001218638"/>
    </source>
</evidence>
<organism evidence="3 4">
    <name type="scientific">Synoicihabitans lomoniglobus</name>
    <dbReference type="NCBI Taxonomy" id="2909285"/>
    <lineage>
        <taxon>Bacteria</taxon>
        <taxon>Pseudomonadati</taxon>
        <taxon>Verrucomicrobiota</taxon>
        <taxon>Opitutia</taxon>
        <taxon>Opitutales</taxon>
        <taxon>Opitutaceae</taxon>
        <taxon>Synoicihabitans</taxon>
    </lineage>
</organism>
<protein>
    <submittedName>
        <fullName evidence="3">Uncharacterized protein</fullName>
    </submittedName>
</protein>
<dbReference type="EMBL" id="CP119075">
    <property type="protein sequence ID" value="WED65799.1"/>
    <property type="molecule type" value="Genomic_DNA"/>
</dbReference>
<dbReference type="Gene3D" id="1.25.40.10">
    <property type="entry name" value="Tetratricopeptide repeat domain"/>
    <property type="match status" value="1"/>
</dbReference>
<accession>A0AAF0CPR7</accession>
<keyword evidence="4" id="KW-1185">Reference proteome</keyword>
<dbReference type="InterPro" id="IPR011990">
    <property type="entry name" value="TPR-like_helical_dom_sf"/>
</dbReference>
<feature type="signal peptide" evidence="2">
    <location>
        <begin position="1"/>
        <end position="25"/>
    </location>
</feature>
<reference evidence="3" key="1">
    <citation type="submission" date="2023-03" db="EMBL/GenBank/DDBJ databases">
        <title>Lomoglobus Profundus gen. nov., sp. nov., a novel member of the phylum Verrucomicrobia, isolated from deep-marine sediment of South China Sea.</title>
        <authorList>
            <person name="Ahmad T."/>
            <person name="Ishaq S.E."/>
            <person name="Wang F."/>
        </authorList>
    </citation>
    <scope>NUCLEOTIDE SEQUENCE</scope>
    <source>
        <strain evidence="3">LMO-M01</strain>
    </source>
</reference>
<evidence type="ECO:0000256" key="1">
    <source>
        <dbReference type="SAM" id="MobiDB-lite"/>
    </source>
</evidence>
<dbReference type="Proteomes" id="UP001218638">
    <property type="component" value="Chromosome"/>
</dbReference>
<proteinExistence type="predicted"/>
<gene>
    <name evidence="3" type="ORF">PXH66_02925</name>
</gene>
<feature type="chain" id="PRO_5041998009" evidence="2">
    <location>
        <begin position="26"/>
        <end position="607"/>
    </location>
</feature>
<dbReference type="KEGG" id="slom:PXH66_02925"/>